<proteinExistence type="predicted"/>
<evidence type="ECO:0000313" key="5">
    <source>
        <dbReference type="Proteomes" id="UP000232722"/>
    </source>
</evidence>
<keyword evidence="3" id="KW-0472">Membrane</keyword>
<keyword evidence="2" id="KW-0677">Repeat</keyword>
<dbReference type="VEuPathDB" id="FungiDB:RhiirA1_542194"/>
<evidence type="ECO:0000256" key="1">
    <source>
        <dbReference type="ARBA" id="ARBA00022441"/>
    </source>
</evidence>
<dbReference type="InterPro" id="IPR011043">
    <property type="entry name" value="Gal_Oxase/kelch_b-propeller"/>
</dbReference>
<dbReference type="Pfam" id="PF24681">
    <property type="entry name" value="Kelch_KLHDC2_KLHL20_DRC7"/>
    <property type="match status" value="1"/>
</dbReference>
<comment type="caution">
    <text evidence="4">The sequence shown here is derived from an EMBL/GenBank/DDBJ whole genome shotgun (WGS) entry which is preliminary data.</text>
</comment>
<dbReference type="InterPro" id="IPR015915">
    <property type="entry name" value="Kelch-typ_b-propeller"/>
</dbReference>
<reference evidence="4 5" key="2">
    <citation type="submission" date="2017-09" db="EMBL/GenBank/DDBJ databases">
        <title>Extensive intraspecific genome diversity in a model arbuscular mycorrhizal fungus.</title>
        <authorList>
            <person name="Chen E.C."/>
            <person name="Morin E."/>
            <person name="Beaudet D."/>
            <person name="Noel J."/>
            <person name="Ndikumana S."/>
            <person name="Charron P."/>
            <person name="St-Onge C."/>
            <person name="Giorgi J."/>
            <person name="Grigoriev I.V."/>
            <person name="Roux C."/>
            <person name="Martin F.M."/>
            <person name="Corradi N."/>
        </authorList>
    </citation>
    <scope>NUCLEOTIDE SEQUENCE [LARGE SCALE GENOMIC DNA]</scope>
    <source>
        <strain evidence="4 5">A5</strain>
    </source>
</reference>
<dbReference type="VEuPathDB" id="FungiDB:RhiirFUN_016625"/>
<sequence>MPQYFIFLFVFFSQLIITSPYTLVGRFGHTASYMDNKIYFLGGITKDNIRGANDFFYLDVSIPFNLDSTLPIVDLSNDARQIYPHYNGVSTICGPNKDTIFLICRVSKESFSYRFINNKEWVPGTVISNVQWSSAVCNKNGSYIYIYGYPDNVNKYMMTISIDTTHWNTVSYEFNITNSLAPEILLPDGRIAYIGERINGLWVNFRNIYIYDTNDGTWRNMSTSGIEPSPRYFHTTVLTQDGLIIIYGGVNNIGPVPDQISVLDTKVDPFTWSIPNIDYAPSSAPFSGHTATLVGNYMIIAFGYYRTATTKSTVLSDQIHMIDVREKNNYKWVKNFTPLAYPTKSPGAAHAAIIGGTTGGIATVIIIISVSYLLYRKKRTIIYAPQAKHAINC</sequence>
<dbReference type="AlphaFoldDB" id="A0A2N0PPD0"/>
<dbReference type="EMBL" id="LLXJ01000523">
    <property type="protein sequence ID" value="PKC08680.1"/>
    <property type="molecule type" value="Genomic_DNA"/>
</dbReference>
<reference evidence="4 5" key="1">
    <citation type="submission" date="2016-04" db="EMBL/GenBank/DDBJ databases">
        <title>Genome analyses suggest a sexual origin of heterokaryosis in a supposedly ancient asexual fungus.</title>
        <authorList>
            <person name="Ropars J."/>
            <person name="Sedzielewska K."/>
            <person name="Noel J."/>
            <person name="Charron P."/>
            <person name="Farinelli L."/>
            <person name="Marton T."/>
            <person name="Kruger M."/>
            <person name="Pelin A."/>
            <person name="Brachmann A."/>
            <person name="Corradi N."/>
        </authorList>
    </citation>
    <scope>NUCLEOTIDE SEQUENCE [LARGE SCALE GENOMIC DNA]</scope>
    <source>
        <strain evidence="4 5">A5</strain>
    </source>
</reference>
<dbReference type="SUPFAM" id="SSF50965">
    <property type="entry name" value="Galactose oxidase, central domain"/>
    <property type="match status" value="1"/>
</dbReference>
<keyword evidence="1" id="KW-0880">Kelch repeat</keyword>
<name>A0A2N0PPD0_9GLOM</name>
<keyword evidence="3" id="KW-1133">Transmembrane helix</keyword>
<keyword evidence="3" id="KW-0812">Transmembrane</keyword>
<feature type="transmembrane region" description="Helical" evidence="3">
    <location>
        <begin position="351"/>
        <end position="375"/>
    </location>
</feature>
<dbReference type="Proteomes" id="UP000232722">
    <property type="component" value="Unassembled WGS sequence"/>
</dbReference>
<evidence type="ECO:0008006" key="6">
    <source>
        <dbReference type="Google" id="ProtNLM"/>
    </source>
</evidence>
<evidence type="ECO:0000256" key="2">
    <source>
        <dbReference type="ARBA" id="ARBA00022737"/>
    </source>
</evidence>
<dbReference type="VEuPathDB" id="FungiDB:FUN_011806"/>
<evidence type="ECO:0000256" key="3">
    <source>
        <dbReference type="SAM" id="Phobius"/>
    </source>
</evidence>
<accession>A0A2N0PPD0</accession>
<evidence type="ECO:0000313" key="4">
    <source>
        <dbReference type="EMBL" id="PKC08680.1"/>
    </source>
</evidence>
<dbReference type="Gene3D" id="2.120.10.80">
    <property type="entry name" value="Kelch-type beta propeller"/>
    <property type="match status" value="2"/>
</dbReference>
<dbReference type="PANTHER" id="PTHR46093:SF18">
    <property type="entry name" value="FIBRONECTIN TYPE-III DOMAIN-CONTAINING PROTEIN"/>
    <property type="match status" value="1"/>
</dbReference>
<dbReference type="PANTHER" id="PTHR46093">
    <property type="entry name" value="ACYL-COA-BINDING DOMAIN-CONTAINING PROTEIN 5"/>
    <property type="match status" value="1"/>
</dbReference>
<gene>
    <name evidence="4" type="ORF">RhiirA5_499792</name>
</gene>
<organism evidence="4 5">
    <name type="scientific">Rhizophagus irregularis</name>
    <dbReference type="NCBI Taxonomy" id="588596"/>
    <lineage>
        <taxon>Eukaryota</taxon>
        <taxon>Fungi</taxon>
        <taxon>Fungi incertae sedis</taxon>
        <taxon>Mucoromycota</taxon>
        <taxon>Glomeromycotina</taxon>
        <taxon>Glomeromycetes</taxon>
        <taxon>Glomerales</taxon>
        <taxon>Glomeraceae</taxon>
        <taxon>Rhizophagus</taxon>
    </lineage>
</organism>
<protein>
    <recommendedName>
        <fullName evidence="6">Galactose oxidase</fullName>
    </recommendedName>
</protein>